<evidence type="ECO:0000313" key="2">
    <source>
        <dbReference type="EMBL" id="CEP61300.1"/>
    </source>
</evidence>
<feature type="compositionally biased region" description="Low complexity" evidence="1">
    <location>
        <begin position="22"/>
        <end position="32"/>
    </location>
</feature>
<protein>
    <submittedName>
        <fullName evidence="2">LALA0S02e11320g1_1</fullName>
    </submittedName>
</protein>
<name>A0A0C7N3W5_9SACH</name>
<dbReference type="OrthoDB" id="3981131at2759"/>
<dbReference type="RefSeq" id="XP_022627535.1">
    <property type="nucleotide sequence ID" value="XM_022774073.1"/>
</dbReference>
<evidence type="ECO:0000313" key="3">
    <source>
        <dbReference type="Proteomes" id="UP000054304"/>
    </source>
</evidence>
<accession>A0A0C7N3W5</accession>
<proteinExistence type="predicted"/>
<dbReference type="HOGENOM" id="CLU_069850_0_0_1"/>
<feature type="region of interest" description="Disordered" evidence="1">
    <location>
        <begin position="16"/>
        <end position="36"/>
    </location>
</feature>
<feature type="region of interest" description="Disordered" evidence="1">
    <location>
        <begin position="171"/>
        <end position="206"/>
    </location>
</feature>
<dbReference type="GeneID" id="34684722"/>
<sequence>MGIEPHHLLQSQLSVDAKDSFSETSSQASSSSPDIQGVIEEAGSLVEKLKSCNRISDSSTEIDDDDSIVCSKSELVESLGKLNRLLTSTHEQSKGLRFKNMMLASSLKDSSSRFEVESELQRQQFERIRCQLVMQTHHLHDKLRAQDLKLLKYKKTIREKNVEINKLRRLLNRSGSSNPPLLQNTPQSITKAPRLHRNSKLQHKNSNMLTTLGLLASHVLGEPKAVSTNVDSTESDISHDSFFNRRPSTDTLPRSPHLLSIATLPRSSTSMAPISEESSNHILPKFRSFSAFTDSKH</sequence>
<feature type="region of interest" description="Disordered" evidence="1">
    <location>
        <begin position="226"/>
        <end position="254"/>
    </location>
</feature>
<dbReference type="EMBL" id="LN736361">
    <property type="protein sequence ID" value="CEP61300.1"/>
    <property type="molecule type" value="Genomic_DNA"/>
</dbReference>
<feature type="compositionally biased region" description="Basic residues" evidence="1">
    <location>
        <begin position="193"/>
        <end position="203"/>
    </location>
</feature>
<dbReference type="Proteomes" id="UP000054304">
    <property type="component" value="Unassembled WGS sequence"/>
</dbReference>
<dbReference type="AlphaFoldDB" id="A0A0C7N3W5"/>
<reference evidence="2 3" key="1">
    <citation type="submission" date="2014-12" db="EMBL/GenBank/DDBJ databases">
        <authorList>
            <person name="Neuveglise Cecile"/>
        </authorList>
    </citation>
    <scope>NUCLEOTIDE SEQUENCE [LARGE SCALE GENOMIC DNA]</scope>
    <source>
        <strain evidence="2 3">CBS 12615</strain>
    </source>
</reference>
<feature type="compositionally biased region" description="Polar residues" evidence="1">
    <location>
        <begin position="173"/>
        <end position="190"/>
    </location>
</feature>
<organism evidence="2 3">
    <name type="scientific">Lachancea lanzarotensis</name>
    <dbReference type="NCBI Taxonomy" id="1245769"/>
    <lineage>
        <taxon>Eukaryota</taxon>
        <taxon>Fungi</taxon>
        <taxon>Dikarya</taxon>
        <taxon>Ascomycota</taxon>
        <taxon>Saccharomycotina</taxon>
        <taxon>Saccharomycetes</taxon>
        <taxon>Saccharomycetales</taxon>
        <taxon>Saccharomycetaceae</taxon>
        <taxon>Lachancea</taxon>
    </lineage>
</organism>
<keyword evidence="3" id="KW-1185">Reference proteome</keyword>
<gene>
    <name evidence="2" type="ORF">LALA0_S02e11320g</name>
</gene>
<evidence type="ECO:0000256" key="1">
    <source>
        <dbReference type="SAM" id="MobiDB-lite"/>
    </source>
</evidence>